<sequence length="215" mass="24144">MTRYLALAALLLAAACARPLTPSETLVAKNLFGDTLDTEAVSIKAGIGMLPLPRDRAREGSGVVVMEAPPDLCVRRRSTQRYWSWPAAFVLENDVYFSYRFYAADAFRGFPDSAPYPASILLAHELVHVWQWQNRARTAYTTEGAAGETIAHVDPYWFEARRDAEFFALGYEQQGALVQDFVCYALFDRDDPKLDDLASVLRPVLPVDDFLAMLR</sequence>
<feature type="signal peptide" evidence="1">
    <location>
        <begin position="1"/>
        <end position="17"/>
    </location>
</feature>
<name>A0ABQ5LTF3_9RHOB</name>
<accession>A0ABQ5LTF3</accession>
<reference evidence="2" key="1">
    <citation type="journal article" date="2023" name="Int. J. Syst. Evol. Microbiol.">
        <title>Sinisalibacter aestuarii sp. nov., isolated from estuarine sediment of the Arakawa River.</title>
        <authorList>
            <person name="Arafat S.T."/>
            <person name="Hirano S."/>
            <person name="Sato A."/>
            <person name="Takeuchi K."/>
            <person name="Yasuda T."/>
            <person name="Terahara T."/>
            <person name="Hamada M."/>
            <person name="Kobayashi T."/>
        </authorList>
    </citation>
    <scope>NUCLEOTIDE SEQUENCE</scope>
    <source>
        <strain evidence="2">B-399</strain>
    </source>
</reference>
<proteinExistence type="predicted"/>
<organism evidence="2 3">
    <name type="scientific">Sinisalibacter aestuarii</name>
    <dbReference type="NCBI Taxonomy" id="2949426"/>
    <lineage>
        <taxon>Bacteria</taxon>
        <taxon>Pseudomonadati</taxon>
        <taxon>Pseudomonadota</taxon>
        <taxon>Alphaproteobacteria</taxon>
        <taxon>Rhodobacterales</taxon>
        <taxon>Roseobacteraceae</taxon>
        <taxon>Sinisalibacter</taxon>
    </lineage>
</organism>
<dbReference type="PROSITE" id="PS51257">
    <property type="entry name" value="PROKAR_LIPOPROTEIN"/>
    <property type="match status" value="1"/>
</dbReference>
<evidence type="ECO:0008006" key="4">
    <source>
        <dbReference type="Google" id="ProtNLM"/>
    </source>
</evidence>
<evidence type="ECO:0000313" key="2">
    <source>
        <dbReference type="EMBL" id="GKY88264.1"/>
    </source>
</evidence>
<evidence type="ECO:0000256" key="1">
    <source>
        <dbReference type="SAM" id="SignalP"/>
    </source>
</evidence>
<keyword evidence="1" id="KW-0732">Signal</keyword>
<dbReference type="EMBL" id="BROH01000005">
    <property type="protein sequence ID" value="GKY88264.1"/>
    <property type="molecule type" value="Genomic_DNA"/>
</dbReference>
<evidence type="ECO:0000313" key="3">
    <source>
        <dbReference type="Proteomes" id="UP001144205"/>
    </source>
</evidence>
<feature type="chain" id="PRO_5046418223" description="DUF4157 domain-containing protein" evidence="1">
    <location>
        <begin position="18"/>
        <end position="215"/>
    </location>
</feature>
<gene>
    <name evidence="2" type="ORF">STA1M1_21330</name>
</gene>
<dbReference type="Proteomes" id="UP001144205">
    <property type="component" value="Unassembled WGS sequence"/>
</dbReference>
<keyword evidence="3" id="KW-1185">Reference proteome</keyword>
<dbReference type="RefSeq" id="WP_281842301.1">
    <property type="nucleotide sequence ID" value="NZ_BROH01000005.1"/>
</dbReference>
<protein>
    <recommendedName>
        <fullName evidence="4">DUF4157 domain-containing protein</fullName>
    </recommendedName>
</protein>
<comment type="caution">
    <text evidence="2">The sequence shown here is derived from an EMBL/GenBank/DDBJ whole genome shotgun (WGS) entry which is preliminary data.</text>
</comment>